<sequence>MDVRRKKTQMRAMGDAMGYAMVSKEGDRDTRGIGLGDAGGKKGCTGACACAVAYAGRELGDNSRELGSGYNVKLCTSFSTTQGSY</sequence>
<gene>
    <name evidence="1" type="ORF">ILEXP_LOCUS11025</name>
</gene>
<dbReference type="EMBL" id="CAUOFW020001289">
    <property type="protein sequence ID" value="CAK9143325.1"/>
    <property type="molecule type" value="Genomic_DNA"/>
</dbReference>
<proteinExistence type="predicted"/>
<keyword evidence="2" id="KW-1185">Reference proteome</keyword>
<comment type="caution">
    <text evidence="1">The sequence shown here is derived from an EMBL/GenBank/DDBJ whole genome shotgun (WGS) entry which is preliminary data.</text>
</comment>
<protein>
    <submittedName>
        <fullName evidence="1">Uncharacterized protein</fullName>
    </submittedName>
</protein>
<dbReference type="Proteomes" id="UP001642360">
    <property type="component" value="Unassembled WGS sequence"/>
</dbReference>
<evidence type="ECO:0000313" key="2">
    <source>
        <dbReference type="Proteomes" id="UP001642360"/>
    </source>
</evidence>
<evidence type="ECO:0000313" key="1">
    <source>
        <dbReference type="EMBL" id="CAK9143325.1"/>
    </source>
</evidence>
<accession>A0ABC8RIF1</accession>
<reference evidence="1 2" key="1">
    <citation type="submission" date="2024-02" db="EMBL/GenBank/DDBJ databases">
        <authorList>
            <person name="Vignale AGUSTIN F."/>
            <person name="Sosa J E."/>
            <person name="Modenutti C."/>
        </authorList>
    </citation>
    <scope>NUCLEOTIDE SEQUENCE [LARGE SCALE GENOMIC DNA]</scope>
</reference>
<dbReference type="AlphaFoldDB" id="A0ABC8RIF1"/>
<name>A0ABC8RIF1_9AQUA</name>
<organism evidence="1 2">
    <name type="scientific">Ilex paraguariensis</name>
    <name type="common">yerba mate</name>
    <dbReference type="NCBI Taxonomy" id="185542"/>
    <lineage>
        <taxon>Eukaryota</taxon>
        <taxon>Viridiplantae</taxon>
        <taxon>Streptophyta</taxon>
        <taxon>Embryophyta</taxon>
        <taxon>Tracheophyta</taxon>
        <taxon>Spermatophyta</taxon>
        <taxon>Magnoliopsida</taxon>
        <taxon>eudicotyledons</taxon>
        <taxon>Gunneridae</taxon>
        <taxon>Pentapetalae</taxon>
        <taxon>asterids</taxon>
        <taxon>campanulids</taxon>
        <taxon>Aquifoliales</taxon>
        <taxon>Aquifoliaceae</taxon>
        <taxon>Ilex</taxon>
    </lineage>
</organism>